<protein>
    <recommendedName>
        <fullName evidence="2">FAS1 domain-containing protein</fullName>
    </recommendedName>
</protein>
<dbReference type="PANTHER" id="PTHR10900">
    <property type="entry name" value="PERIOSTIN-RELATED"/>
    <property type="match status" value="1"/>
</dbReference>
<organism evidence="3 4">
    <name type="scientific">Artemia franciscana</name>
    <name type="common">Brine shrimp</name>
    <name type="synonym">Artemia sanfranciscana</name>
    <dbReference type="NCBI Taxonomy" id="6661"/>
    <lineage>
        <taxon>Eukaryota</taxon>
        <taxon>Metazoa</taxon>
        <taxon>Ecdysozoa</taxon>
        <taxon>Arthropoda</taxon>
        <taxon>Crustacea</taxon>
        <taxon>Branchiopoda</taxon>
        <taxon>Anostraca</taxon>
        <taxon>Artemiidae</taxon>
        <taxon>Artemia</taxon>
    </lineage>
</organism>
<sequence>MKLLSLLLLIGFSAVFCDDSYPRGVRNLHPRFWDQFSTSLDRLGDQISSAVDSMFGTNEDGSVRTVPLSSRPLETPMRDRPSSPAFNPFDIGGPVISPFFNLFNIAKARNWWDGENVCIERTETDELLNQTTNVVETVQESEFQPEISTGSDVIDLDESGEEIGEREARQFQSHLRMSSCQETISSYVCTTRVRSNGKRKTYKTKYSCCYGTVRNPSGIGCTPAEVRSLSETLLSAGARSFAAAIQSNTATERMGKGNYTFFVPLDEVKTPEFAEENIVVVDEDAELLKNANQDPLENEIIRKRREIYSSHILDHIIPGIYMSGDLKDEMLIETEDSDAKIRINEYRIPQYVQTANCRRIMKSDQFTKEGVVHFIEGEMDPASKTLADILKSDARFSTFVKVMEDAGMTDTLEKPGQVTLFAPTNEAFEKLTATEREKILSGKGCVDSILKQHLLPNVICSTAVQARARTRTNAMSHVLLERKDNVLTVDGNPILRADVIGTNGIIHEIDSVLMPETAKSVIQVLEERNMTEFLNLLDQAVDQDGKSLNLRSTLEKLTNFTLFVPDNLAIKKFLEEQTEDPKRTENLLNVIYNHIAQPQLKATALRNGDVLSTIEGPGLRTQISQFESFLNILGSTKRATIQCVGLETYDIPVCGGVIHRVSSLLPKSVDSVWEVIMTDSSYSVFKQLLELTNLTETLKDKEESFTVFAPQNQAFYQLPEETLSEMMKEPEKALPVLKNHILPETVCCSSIEVTGFSLPVRKRTLNGSSVSLNSAIDGTRYVGGAKLMNCDKMAENGIVHGINKVLMPQATRIGPLPLFGMNRRVGLPGLEVVLFG</sequence>
<dbReference type="Proteomes" id="UP001187531">
    <property type="component" value="Unassembled WGS sequence"/>
</dbReference>
<gene>
    <name evidence="3" type="ORF">QYM36_002695</name>
</gene>
<feature type="domain" description="FAS1" evidence="2">
    <location>
        <begin position="517"/>
        <end position="665"/>
    </location>
</feature>
<dbReference type="FunFam" id="2.30.180.10:FF:000032">
    <property type="entry name" value="Fasciclin domain-containing protein, putative"/>
    <property type="match status" value="2"/>
</dbReference>
<evidence type="ECO:0000259" key="2">
    <source>
        <dbReference type="PROSITE" id="PS50213"/>
    </source>
</evidence>
<dbReference type="PROSITE" id="PS50213">
    <property type="entry name" value="FAS1"/>
    <property type="match status" value="4"/>
</dbReference>
<dbReference type="InterPro" id="IPR050904">
    <property type="entry name" value="Adhesion/Biosynth-related"/>
</dbReference>
<reference evidence="3" key="1">
    <citation type="submission" date="2023-07" db="EMBL/GenBank/DDBJ databases">
        <title>Chromosome-level genome assembly of Artemia franciscana.</title>
        <authorList>
            <person name="Jo E."/>
        </authorList>
    </citation>
    <scope>NUCLEOTIDE SEQUENCE</scope>
    <source>
        <tissue evidence="3">Whole body</tissue>
    </source>
</reference>
<comment type="caution">
    <text evidence="3">The sequence shown here is derived from an EMBL/GenBank/DDBJ whole genome shotgun (WGS) entry which is preliminary data.</text>
</comment>
<feature type="domain" description="FAS1" evidence="2">
    <location>
        <begin position="225"/>
        <end position="379"/>
    </location>
</feature>
<dbReference type="Pfam" id="PF02469">
    <property type="entry name" value="Fasciclin"/>
    <property type="match status" value="4"/>
</dbReference>
<dbReference type="GO" id="GO:0031012">
    <property type="term" value="C:extracellular matrix"/>
    <property type="evidence" value="ECO:0007669"/>
    <property type="project" value="TreeGrafter"/>
</dbReference>
<dbReference type="GO" id="GO:0007155">
    <property type="term" value="P:cell adhesion"/>
    <property type="evidence" value="ECO:0007669"/>
    <property type="project" value="TreeGrafter"/>
</dbReference>
<feature type="chain" id="PRO_5041683328" description="FAS1 domain-containing protein" evidence="1">
    <location>
        <begin position="18"/>
        <end position="836"/>
    </location>
</feature>
<dbReference type="GO" id="GO:0050839">
    <property type="term" value="F:cell adhesion molecule binding"/>
    <property type="evidence" value="ECO:0007669"/>
    <property type="project" value="TreeGrafter"/>
</dbReference>
<evidence type="ECO:0000313" key="3">
    <source>
        <dbReference type="EMBL" id="KAK2722221.1"/>
    </source>
</evidence>
<evidence type="ECO:0000256" key="1">
    <source>
        <dbReference type="SAM" id="SignalP"/>
    </source>
</evidence>
<evidence type="ECO:0000313" key="4">
    <source>
        <dbReference type="Proteomes" id="UP001187531"/>
    </source>
</evidence>
<feature type="domain" description="FAS1" evidence="2">
    <location>
        <begin position="383"/>
        <end position="513"/>
    </location>
</feature>
<dbReference type="InterPro" id="IPR000782">
    <property type="entry name" value="FAS1_domain"/>
</dbReference>
<feature type="domain" description="FAS1" evidence="2">
    <location>
        <begin position="669"/>
        <end position="806"/>
    </location>
</feature>
<feature type="signal peptide" evidence="1">
    <location>
        <begin position="1"/>
        <end position="17"/>
    </location>
</feature>
<dbReference type="InterPro" id="IPR036378">
    <property type="entry name" value="FAS1_dom_sf"/>
</dbReference>
<dbReference type="SUPFAM" id="SSF82153">
    <property type="entry name" value="FAS1 domain"/>
    <property type="match status" value="4"/>
</dbReference>
<dbReference type="GO" id="GO:0005615">
    <property type="term" value="C:extracellular space"/>
    <property type="evidence" value="ECO:0007669"/>
    <property type="project" value="TreeGrafter"/>
</dbReference>
<dbReference type="GO" id="GO:0030198">
    <property type="term" value="P:extracellular matrix organization"/>
    <property type="evidence" value="ECO:0007669"/>
    <property type="project" value="TreeGrafter"/>
</dbReference>
<proteinExistence type="predicted"/>
<dbReference type="SMART" id="SM00554">
    <property type="entry name" value="FAS1"/>
    <property type="match status" value="4"/>
</dbReference>
<keyword evidence="4" id="KW-1185">Reference proteome</keyword>
<dbReference type="EMBL" id="JAVRJZ010000005">
    <property type="protein sequence ID" value="KAK2722221.1"/>
    <property type="molecule type" value="Genomic_DNA"/>
</dbReference>
<keyword evidence="1" id="KW-0732">Signal</keyword>
<dbReference type="Gene3D" id="2.30.180.10">
    <property type="entry name" value="FAS1 domain"/>
    <property type="match status" value="4"/>
</dbReference>
<accession>A0AA88IDH1</accession>
<name>A0AA88IDH1_ARTSF</name>
<dbReference type="AlphaFoldDB" id="A0AA88IDH1"/>
<dbReference type="PANTHER" id="PTHR10900:SF77">
    <property type="entry name" value="FI19380P1"/>
    <property type="match status" value="1"/>
</dbReference>